<evidence type="ECO:0000313" key="9">
    <source>
        <dbReference type="Proteomes" id="UP001589865"/>
    </source>
</evidence>
<dbReference type="InterPro" id="IPR012795">
    <property type="entry name" value="tRNA_Ile_lys_synt_N"/>
</dbReference>
<dbReference type="Pfam" id="PF01171">
    <property type="entry name" value="ATP_bind_3"/>
    <property type="match status" value="1"/>
</dbReference>
<proteinExistence type="inferred from homology"/>
<feature type="domain" description="tRNA(Ile)-lysidine/2-thiocytidine synthase N-terminal" evidence="7">
    <location>
        <begin position="13"/>
        <end position="190"/>
    </location>
</feature>
<dbReference type="HAMAP" id="MF_01161">
    <property type="entry name" value="tRNA_Ile_lys_synt"/>
    <property type="match status" value="1"/>
</dbReference>
<dbReference type="NCBIfam" id="TIGR02432">
    <property type="entry name" value="lysidine_TilS_N"/>
    <property type="match status" value="1"/>
</dbReference>
<keyword evidence="3 6" id="KW-0547">Nucleotide-binding</keyword>
<comment type="function">
    <text evidence="6">Ligates lysine onto the cytidine present at position 34 of the AUA codon-specific tRNA(Ile) that contains the anticodon CAU, in an ATP-dependent manner. Cytidine is converted to lysidine, thus changing the amino acid specificity of the tRNA from methionine to isoleucine.</text>
</comment>
<dbReference type="EMBL" id="JBHLUN010000005">
    <property type="protein sequence ID" value="MFC0408085.1"/>
    <property type="molecule type" value="Genomic_DNA"/>
</dbReference>
<evidence type="ECO:0000256" key="5">
    <source>
        <dbReference type="ARBA" id="ARBA00048539"/>
    </source>
</evidence>
<gene>
    <name evidence="6 8" type="primary">tilS</name>
    <name evidence="8" type="ORF">ACFFGY_07475</name>
</gene>
<dbReference type="InterPro" id="IPR014729">
    <property type="entry name" value="Rossmann-like_a/b/a_fold"/>
</dbReference>
<evidence type="ECO:0000256" key="1">
    <source>
        <dbReference type="ARBA" id="ARBA00022598"/>
    </source>
</evidence>
<comment type="domain">
    <text evidence="6">The N-terminal region contains the highly conserved SGGXDS motif, predicted to be a P-loop motif involved in ATP binding.</text>
</comment>
<comment type="caution">
    <text evidence="8">The sequence shown here is derived from an EMBL/GenBank/DDBJ whole genome shotgun (WGS) entry which is preliminary data.</text>
</comment>
<dbReference type="RefSeq" id="WP_377043825.1">
    <property type="nucleotide sequence ID" value="NZ_JBHLUN010000005.1"/>
</dbReference>
<evidence type="ECO:0000256" key="4">
    <source>
        <dbReference type="ARBA" id="ARBA00022840"/>
    </source>
</evidence>
<dbReference type="InterPro" id="IPR011063">
    <property type="entry name" value="TilS/TtcA_N"/>
</dbReference>
<evidence type="ECO:0000256" key="2">
    <source>
        <dbReference type="ARBA" id="ARBA00022694"/>
    </source>
</evidence>
<name>A0ABV6JRW7_9PROT</name>
<evidence type="ECO:0000256" key="3">
    <source>
        <dbReference type="ARBA" id="ARBA00022741"/>
    </source>
</evidence>
<dbReference type="CDD" id="cd01992">
    <property type="entry name" value="TilS_N"/>
    <property type="match status" value="1"/>
</dbReference>
<sequence>MAPLGPFGSAPRLVVGVSGGADSLATFLLAEHWVRRRGGAVLAAVVDHGLRAGSDAEAAGVVAALRARGFTARLLSLGLLGGSALQARARAARHEALRQAAGEFGAPWLLLGHHQGDQAETLLFRLLRGSGESGLAAMPGFRGSDGVALLRPLLPVPRARLLATVLAAGLQPVSDPSNRDPRFARTRMREAIDRHAGAAEGLSAAAAGFATRRLRREDEVAERLGAAASFRAEGWVRLDAAALGRDAVAARALAALVRSLGGAPYAPASEAVAVLLQRGGGTLGGVCWRGEALFREPAACAPPVPAAAGGCWDGRWRFAARPGADQVGALGEAASLAPPALRRTCPRDVLRSLPALWRGGEVREFPLPEAVFAPHDPVVA</sequence>
<keyword evidence="6" id="KW-0963">Cytoplasm</keyword>
<keyword evidence="2 6" id="KW-0819">tRNA processing</keyword>
<dbReference type="PANTHER" id="PTHR43033:SF1">
    <property type="entry name" value="TRNA(ILE)-LYSIDINE SYNTHASE-RELATED"/>
    <property type="match status" value="1"/>
</dbReference>
<comment type="subcellular location">
    <subcellularLocation>
        <location evidence="6">Cytoplasm</location>
    </subcellularLocation>
</comment>
<evidence type="ECO:0000313" key="8">
    <source>
        <dbReference type="EMBL" id="MFC0408085.1"/>
    </source>
</evidence>
<comment type="catalytic activity">
    <reaction evidence="5 6">
        <text>cytidine(34) in tRNA(Ile2) + L-lysine + ATP = lysidine(34) in tRNA(Ile2) + AMP + diphosphate + H(+)</text>
        <dbReference type="Rhea" id="RHEA:43744"/>
        <dbReference type="Rhea" id="RHEA-COMP:10625"/>
        <dbReference type="Rhea" id="RHEA-COMP:10670"/>
        <dbReference type="ChEBI" id="CHEBI:15378"/>
        <dbReference type="ChEBI" id="CHEBI:30616"/>
        <dbReference type="ChEBI" id="CHEBI:32551"/>
        <dbReference type="ChEBI" id="CHEBI:33019"/>
        <dbReference type="ChEBI" id="CHEBI:82748"/>
        <dbReference type="ChEBI" id="CHEBI:83665"/>
        <dbReference type="ChEBI" id="CHEBI:456215"/>
        <dbReference type="EC" id="6.3.4.19"/>
    </reaction>
</comment>
<dbReference type="Proteomes" id="UP001589865">
    <property type="component" value="Unassembled WGS sequence"/>
</dbReference>
<organism evidence="8 9">
    <name type="scientific">Roseomonas elaeocarpi</name>
    <dbReference type="NCBI Taxonomy" id="907779"/>
    <lineage>
        <taxon>Bacteria</taxon>
        <taxon>Pseudomonadati</taxon>
        <taxon>Pseudomonadota</taxon>
        <taxon>Alphaproteobacteria</taxon>
        <taxon>Acetobacterales</taxon>
        <taxon>Roseomonadaceae</taxon>
        <taxon>Roseomonas</taxon>
    </lineage>
</organism>
<keyword evidence="1 6" id="KW-0436">Ligase</keyword>
<dbReference type="PANTHER" id="PTHR43033">
    <property type="entry name" value="TRNA(ILE)-LYSIDINE SYNTHASE-RELATED"/>
    <property type="match status" value="1"/>
</dbReference>
<keyword evidence="9" id="KW-1185">Reference proteome</keyword>
<dbReference type="InterPro" id="IPR012094">
    <property type="entry name" value="tRNA_Ile_lys_synt"/>
</dbReference>
<accession>A0ABV6JRW7</accession>
<dbReference type="Gene3D" id="3.40.50.620">
    <property type="entry name" value="HUPs"/>
    <property type="match status" value="1"/>
</dbReference>
<reference evidence="8 9" key="1">
    <citation type="submission" date="2024-09" db="EMBL/GenBank/DDBJ databases">
        <authorList>
            <person name="Sun Q."/>
            <person name="Mori K."/>
        </authorList>
    </citation>
    <scope>NUCLEOTIDE SEQUENCE [LARGE SCALE GENOMIC DNA]</scope>
    <source>
        <strain evidence="8 9">TBRC 5777</strain>
    </source>
</reference>
<dbReference type="SUPFAM" id="SSF52402">
    <property type="entry name" value="Adenine nucleotide alpha hydrolases-like"/>
    <property type="match status" value="1"/>
</dbReference>
<evidence type="ECO:0000259" key="7">
    <source>
        <dbReference type="Pfam" id="PF01171"/>
    </source>
</evidence>
<dbReference type="EC" id="6.3.4.19" evidence="6"/>
<evidence type="ECO:0000256" key="6">
    <source>
        <dbReference type="HAMAP-Rule" id="MF_01161"/>
    </source>
</evidence>
<comment type="similarity">
    <text evidence="6">Belongs to the tRNA(Ile)-lysidine synthase family.</text>
</comment>
<feature type="binding site" evidence="6">
    <location>
        <begin position="18"/>
        <end position="23"/>
    </location>
    <ligand>
        <name>ATP</name>
        <dbReference type="ChEBI" id="CHEBI:30616"/>
    </ligand>
</feature>
<protein>
    <recommendedName>
        <fullName evidence="6">tRNA(Ile)-lysidine synthase</fullName>
        <ecNumber evidence="6">6.3.4.19</ecNumber>
    </recommendedName>
    <alternativeName>
        <fullName evidence="6">tRNA(Ile)-2-lysyl-cytidine synthase</fullName>
    </alternativeName>
    <alternativeName>
        <fullName evidence="6">tRNA(Ile)-lysidine synthetase</fullName>
    </alternativeName>
</protein>
<dbReference type="GO" id="GO:0032267">
    <property type="term" value="F:tRNA(Ile)-lysidine synthase activity"/>
    <property type="evidence" value="ECO:0007669"/>
    <property type="project" value="UniProtKB-EC"/>
</dbReference>
<keyword evidence="4 6" id="KW-0067">ATP-binding</keyword>